<sequence length="731" mass="75826">MIAKVTRGTRVAGLVAYLVGPGRHDEHTDQHVIASSDEMDVADPTLSAPGARRGFTADLNHYKDLYDVTVPRGEVYHFSLSNPAGERVLSDAEWAATARGALGAVGLADDGPKAPVRWAAVRHGLSTAGNDHVHVVVVLARADGTKAAPHDDYNKLNRYCAAAERELGLASDRTPGRGTRAVPPASRADLQASGRAGEVLPLRERVQRDVRAAATAASTETDFVDGLRRAGLYVHPRYGEGGRAEVTGYKVAALRERDPEGHLVYFAGGRLARDLSLPALRTGWGDSPGERTRALVAWGEQPGRRDGPGGPGGATGERGPSSGWQGEPDPAAAMAAARQLHAAAQRLGASPAASWEQWAGVARETSGLLAAASSGWEGSRGGDLDRASRRLAQASAGAARRGGHRASSAGMGLEDLATVLMAGSGKGGSAALLMQLTRTAEAIAEASHAVQVARSAHQETALLRQRHAGAGTAAAVAGRAVGRMATATATAGPVTPAGAGAGGPATMSESPETEAMESLRPLAVAAAASASQAARMVQRMGERSADRARAQAEQERQVEELRREARAAYRELARREDWVGHASADDLRQAVEALGSGADPRDRDALHRVEESGRDRFGDAWPKEATSHEKADLSDGARGRDAGAREAFARGEHDEQPTGAGTSQAGAGAEGSKPGGTSTAPTIGGSDGEPVLAAAGGRLSIRKARGRGRVTGRTGPARRPDDPSRETQVER</sequence>
<feature type="region of interest" description="Disordered" evidence="1">
    <location>
        <begin position="611"/>
        <end position="731"/>
    </location>
</feature>
<feature type="compositionally biased region" description="Basic residues" evidence="1">
    <location>
        <begin position="700"/>
        <end position="710"/>
    </location>
</feature>
<evidence type="ECO:0000313" key="3">
    <source>
        <dbReference type="EMBL" id="MFC3687309.1"/>
    </source>
</evidence>
<name>A0ABV7WBZ9_9MICO</name>
<dbReference type="EMBL" id="JBHRWW010000001">
    <property type="protein sequence ID" value="MFC3687309.1"/>
    <property type="molecule type" value="Genomic_DNA"/>
</dbReference>
<feature type="compositionally biased region" description="Basic and acidic residues" evidence="1">
    <location>
        <begin position="718"/>
        <end position="731"/>
    </location>
</feature>
<evidence type="ECO:0000259" key="2">
    <source>
        <dbReference type="Pfam" id="PF03432"/>
    </source>
</evidence>
<proteinExistence type="predicted"/>
<organism evidence="3 4">
    <name type="scientific">Aquipuribacter hungaricus</name>
    <dbReference type="NCBI Taxonomy" id="545624"/>
    <lineage>
        <taxon>Bacteria</taxon>
        <taxon>Bacillati</taxon>
        <taxon>Actinomycetota</taxon>
        <taxon>Actinomycetes</taxon>
        <taxon>Micrococcales</taxon>
        <taxon>Intrasporangiaceae</taxon>
        <taxon>Aquipuribacter</taxon>
    </lineage>
</organism>
<dbReference type="Pfam" id="PF03432">
    <property type="entry name" value="Relaxase"/>
    <property type="match status" value="1"/>
</dbReference>
<feature type="domain" description="MobA/VirD2-like nuclease" evidence="2">
    <location>
        <begin position="72"/>
        <end position="169"/>
    </location>
</feature>
<keyword evidence="4" id="KW-1185">Reference proteome</keyword>
<evidence type="ECO:0000256" key="1">
    <source>
        <dbReference type="SAM" id="MobiDB-lite"/>
    </source>
</evidence>
<accession>A0ABV7WBZ9</accession>
<dbReference type="RefSeq" id="WP_340288786.1">
    <property type="nucleotide sequence ID" value="NZ_JBBEOI010000003.1"/>
</dbReference>
<reference evidence="4" key="1">
    <citation type="journal article" date="2019" name="Int. J. Syst. Evol. Microbiol.">
        <title>The Global Catalogue of Microorganisms (GCM) 10K type strain sequencing project: providing services to taxonomists for standard genome sequencing and annotation.</title>
        <authorList>
            <consortium name="The Broad Institute Genomics Platform"/>
            <consortium name="The Broad Institute Genome Sequencing Center for Infectious Disease"/>
            <person name="Wu L."/>
            <person name="Ma J."/>
        </authorList>
    </citation>
    <scope>NUCLEOTIDE SEQUENCE [LARGE SCALE GENOMIC DNA]</scope>
    <source>
        <strain evidence="4">NCAIM B.02333</strain>
    </source>
</reference>
<feature type="compositionally biased region" description="Basic and acidic residues" evidence="1">
    <location>
        <begin position="611"/>
        <end position="656"/>
    </location>
</feature>
<evidence type="ECO:0000313" key="4">
    <source>
        <dbReference type="Proteomes" id="UP001595685"/>
    </source>
</evidence>
<gene>
    <name evidence="3" type="ORF">ACFOLH_03025</name>
</gene>
<dbReference type="InterPro" id="IPR005094">
    <property type="entry name" value="Endonuclease_MobA/VirD2"/>
</dbReference>
<protein>
    <submittedName>
        <fullName evidence="3">Relaxase/mobilization nuclease domain-containing protein</fullName>
    </submittedName>
</protein>
<feature type="compositionally biased region" description="Low complexity" evidence="1">
    <location>
        <begin position="658"/>
        <end position="672"/>
    </location>
</feature>
<dbReference type="Proteomes" id="UP001595685">
    <property type="component" value="Unassembled WGS sequence"/>
</dbReference>
<feature type="region of interest" description="Disordered" evidence="1">
    <location>
        <begin position="298"/>
        <end position="331"/>
    </location>
</feature>
<comment type="caution">
    <text evidence="3">The sequence shown here is derived from an EMBL/GenBank/DDBJ whole genome shotgun (WGS) entry which is preliminary data.</text>
</comment>